<protein>
    <submittedName>
        <fullName evidence="2">Uncharacterized protein</fullName>
    </submittedName>
</protein>
<dbReference type="EMBL" id="GEDC01009931">
    <property type="protein sequence ID" value="JAS27367.1"/>
    <property type="molecule type" value="Transcribed_RNA"/>
</dbReference>
<reference evidence="2" key="1">
    <citation type="submission" date="2015-12" db="EMBL/GenBank/DDBJ databases">
        <title>De novo transcriptome assembly of four potential Pierce s Disease insect vectors from Arizona vineyards.</title>
        <authorList>
            <person name="Tassone E.E."/>
        </authorList>
    </citation>
    <scope>NUCLEOTIDE SEQUENCE</scope>
</reference>
<proteinExistence type="predicted"/>
<dbReference type="AlphaFoldDB" id="A0A1B6DNX7"/>
<accession>A0A1B6DNX7</accession>
<feature type="region of interest" description="Disordered" evidence="1">
    <location>
        <begin position="131"/>
        <end position="155"/>
    </location>
</feature>
<evidence type="ECO:0000256" key="1">
    <source>
        <dbReference type="SAM" id="MobiDB-lite"/>
    </source>
</evidence>
<feature type="compositionally biased region" description="Polar residues" evidence="1">
    <location>
        <begin position="144"/>
        <end position="155"/>
    </location>
</feature>
<gene>
    <name evidence="2" type="ORF">g.3515</name>
</gene>
<sequence>MEAFQKTKMCYCNNKSMENVSKKINELICMLEKSDEEEMSPVLKQSREHAQLNLRALALNPGHREKEFKKNKCYDSEESKERVCKEMKDFIVILEKRGTKVSRAEQIKRKHNPILKYPGYVNIRHPALNPGHRDEDERLHSAENPCSNENETDASQAVRKTASQELRGGVLYIGCSCTKRNGLQDDCQRRECGGRPKCISLNPGPCCDPSSSPKPTR</sequence>
<evidence type="ECO:0000313" key="2">
    <source>
        <dbReference type="EMBL" id="JAS27367.1"/>
    </source>
</evidence>
<organism evidence="2">
    <name type="scientific">Clastoptera arizonana</name>
    <name type="common">Arizona spittle bug</name>
    <dbReference type="NCBI Taxonomy" id="38151"/>
    <lineage>
        <taxon>Eukaryota</taxon>
        <taxon>Metazoa</taxon>
        <taxon>Ecdysozoa</taxon>
        <taxon>Arthropoda</taxon>
        <taxon>Hexapoda</taxon>
        <taxon>Insecta</taxon>
        <taxon>Pterygota</taxon>
        <taxon>Neoptera</taxon>
        <taxon>Paraneoptera</taxon>
        <taxon>Hemiptera</taxon>
        <taxon>Auchenorrhyncha</taxon>
        <taxon>Cercopoidea</taxon>
        <taxon>Clastopteridae</taxon>
        <taxon>Clastoptera</taxon>
    </lineage>
</organism>
<name>A0A1B6DNX7_9HEMI</name>
<feature type="compositionally biased region" description="Basic and acidic residues" evidence="1">
    <location>
        <begin position="131"/>
        <end position="141"/>
    </location>
</feature>